<feature type="region of interest" description="Disordered" evidence="1">
    <location>
        <begin position="1"/>
        <end position="24"/>
    </location>
</feature>
<dbReference type="AlphaFoldDB" id="A0A142BPT5"/>
<sequence length="77" mass="8128">MRGGGCLDDRIADTSGESHSPSELEDIVQRLAELAHQIKAMASVPLCDGFPAGGAYVVDERIEDRLSDEMGAGPSEP</sequence>
<name>A0A142BPT5_9HYPH</name>
<reference evidence="2" key="1">
    <citation type="submission" date="2015-11" db="EMBL/GenBank/DDBJ databases">
        <title>Molecular characterization of pSinB plasmid of arsenite oxidizing, metalotolerant Sinorhizobium sp. M14 - insight into the heavy metal resistome of sinorhizobial extrachromosomal replicons.</title>
        <authorList>
            <person name="Romaniuk K."/>
            <person name="Decewicz P."/>
            <person name="Mielnicki S."/>
            <person name="Sklodowska A."/>
            <person name="Dziewit L."/>
            <person name="Drewniak L."/>
        </authorList>
    </citation>
    <scope>NUCLEOTIDE SEQUENCE</scope>
    <source>
        <strain evidence="2">M14</strain>
        <plasmid evidence="2">pSinB</plasmid>
    </source>
</reference>
<proteinExistence type="predicted"/>
<dbReference type="EMBL" id="KU140623">
    <property type="protein sequence ID" value="AMP35093.1"/>
    <property type="molecule type" value="Genomic_DNA"/>
</dbReference>
<geneLocation type="plasmid" evidence="2">
    <name>pSinB</name>
</geneLocation>
<gene>
    <name evidence="2" type="ORF">pSinB_234</name>
</gene>
<organism evidence="2">
    <name type="scientific">Sinorhizobium sp. M14</name>
    <dbReference type="NCBI Taxonomy" id="430451"/>
    <lineage>
        <taxon>Bacteria</taxon>
        <taxon>Pseudomonadati</taxon>
        <taxon>Pseudomonadota</taxon>
        <taxon>Alphaproteobacteria</taxon>
        <taxon>Hyphomicrobiales</taxon>
        <taxon>Rhizobiaceae</taxon>
        <taxon>Sinorhizobium/Ensifer group</taxon>
        <taxon>Sinorhizobium</taxon>
    </lineage>
</organism>
<evidence type="ECO:0000313" key="2">
    <source>
        <dbReference type="EMBL" id="AMP35093.1"/>
    </source>
</evidence>
<keyword evidence="2" id="KW-0614">Plasmid</keyword>
<evidence type="ECO:0000256" key="1">
    <source>
        <dbReference type="SAM" id="MobiDB-lite"/>
    </source>
</evidence>
<accession>A0A142BPT5</accession>
<protein>
    <submittedName>
        <fullName evidence="2">Uncharacterized protein</fullName>
    </submittedName>
</protein>